<evidence type="ECO:0000313" key="2">
    <source>
        <dbReference type="Proteomes" id="UP000027456"/>
    </source>
</evidence>
<protein>
    <submittedName>
        <fullName evidence="1">ATG27 domain protein</fullName>
    </submittedName>
</protein>
<sequence>MSATWAWEIPSLEECRNTPLRNSGSKIHYDISLNKYLPWDSTLPARDQCEQGSNICMTVISERPDHRLEPPRTIYVVPVAGNFPDRQLNVTAKLAQKTDSMNHGTSAA</sequence>
<reference evidence="1 2" key="1">
    <citation type="submission" date="2013-12" db="EMBL/GenBank/DDBJ databases">
        <authorList>
            <person name="Cubeta M."/>
            <person name="Pakala S."/>
            <person name="Fedorova N."/>
            <person name="Thomas E."/>
            <person name="Dean R."/>
            <person name="Jabaji S."/>
            <person name="Neate S."/>
            <person name="Toda T."/>
            <person name="Tavantzis S."/>
            <person name="Vilgalys R."/>
            <person name="Bharathan N."/>
            <person name="Pakala S."/>
            <person name="Losada L.S."/>
            <person name="Zafar N."/>
            <person name="Nierman W."/>
        </authorList>
    </citation>
    <scope>NUCLEOTIDE SEQUENCE [LARGE SCALE GENOMIC DNA]</scope>
    <source>
        <strain evidence="1 2">123E</strain>
    </source>
</reference>
<gene>
    <name evidence="1" type="ORF">V565_139690</name>
</gene>
<proteinExistence type="predicted"/>
<dbReference type="HOGENOM" id="CLU_2198475_0_0_1"/>
<evidence type="ECO:0000313" key="1">
    <source>
        <dbReference type="EMBL" id="KEP47911.1"/>
    </source>
</evidence>
<comment type="caution">
    <text evidence="1">The sequence shown here is derived from an EMBL/GenBank/DDBJ whole genome shotgun (WGS) entry which is preliminary data.</text>
</comment>
<organism evidence="1 2">
    <name type="scientific">Rhizoctonia solani 123E</name>
    <dbReference type="NCBI Taxonomy" id="1423351"/>
    <lineage>
        <taxon>Eukaryota</taxon>
        <taxon>Fungi</taxon>
        <taxon>Dikarya</taxon>
        <taxon>Basidiomycota</taxon>
        <taxon>Agaricomycotina</taxon>
        <taxon>Agaricomycetes</taxon>
        <taxon>Cantharellales</taxon>
        <taxon>Ceratobasidiaceae</taxon>
        <taxon>Rhizoctonia</taxon>
    </lineage>
</organism>
<dbReference type="OrthoDB" id="29460at2759"/>
<keyword evidence="2" id="KW-1185">Reference proteome</keyword>
<name>A0A074RLD6_9AGAM</name>
<accession>A0A074RLD6</accession>
<dbReference type="AlphaFoldDB" id="A0A074RLD6"/>
<dbReference type="Proteomes" id="UP000027456">
    <property type="component" value="Unassembled WGS sequence"/>
</dbReference>
<dbReference type="EMBL" id="AZST01000620">
    <property type="protein sequence ID" value="KEP47911.1"/>
    <property type="molecule type" value="Genomic_DNA"/>
</dbReference>